<protein>
    <recommendedName>
        <fullName evidence="4">Prolipoprotein diacylglyceryl transferase</fullName>
    </recommendedName>
</protein>
<evidence type="ECO:0008006" key="4">
    <source>
        <dbReference type="Google" id="ProtNLM"/>
    </source>
</evidence>
<evidence type="ECO:0000256" key="1">
    <source>
        <dbReference type="SAM" id="Phobius"/>
    </source>
</evidence>
<gene>
    <name evidence="2" type="ORF">WKW80_18470</name>
</gene>
<keyword evidence="3" id="KW-1185">Reference proteome</keyword>
<name>A0ABU8W435_9BURK</name>
<feature type="transmembrane region" description="Helical" evidence="1">
    <location>
        <begin position="124"/>
        <end position="146"/>
    </location>
</feature>
<keyword evidence="1" id="KW-0812">Transmembrane</keyword>
<proteinExistence type="predicted"/>
<comment type="caution">
    <text evidence="2">The sequence shown here is derived from an EMBL/GenBank/DDBJ whole genome shotgun (WGS) entry which is preliminary data.</text>
</comment>
<sequence length="189" mass="19954">MASTFEARWWGFFLAALILAAAGAEFVYVQFDLPQRYSELIVGAIAWNYGNKFHDYAVVHGPIASSMVALVFIGSLAARLKRDFGTEGVDKLHDFVFLLLRVPAGGWLAGVLSSKSEALALLHVAQLLILSGLLIGWCLSAGGAVLGTAGRVAVPRVADVDAVCGDGRAGGVGESGSMSRRTPARSFRS</sequence>
<organism evidence="2 3">
    <name type="scientific">Variovorax humicola</name>
    <dbReference type="NCBI Taxonomy" id="1769758"/>
    <lineage>
        <taxon>Bacteria</taxon>
        <taxon>Pseudomonadati</taxon>
        <taxon>Pseudomonadota</taxon>
        <taxon>Betaproteobacteria</taxon>
        <taxon>Burkholderiales</taxon>
        <taxon>Comamonadaceae</taxon>
        <taxon>Variovorax</taxon>
    </lineage>
</organism>
<accession>A0ABU8W435</accession>
<evidence type="ECO:0000313" key="3">
    <source>
        <dbReference type="Proteomes" id="UP001363010"/>
    </source>
</evidence>
<dbReference type="EMBL" id="JBBKZV010000011">
    <property type="protein sequence ID" value="MEJ8823986.1"/>
    <property type="molecule type" value="Genomic_DNA"/>
</dbReference>
<reference evidence="2 3" key="1">
    <citation type="submission" date="2024-03" db="EMBL/GenBank/DDBJ databases">
        <title>Novel species of the genus Variovorax.</title>
        <authorList>
            <person name="Liu Q."/>
            <person name="Xin Y.-H."/>
        </authorList>
    </citation>
    <scope>NUCLEOTIDE SEQUENCE [LARGE SCALE GENOMIC DNA]</scope>
    <source>
        <strain evidence="2 3">KACC 18501</strain>
    </source>
</reference>
<dbReference type="RefSeq" id="WP_340365023.1">
    <property type="nucleotide sequence ID" value="NZ_JBBKZV010000011.1"/>
</dbReference>
<keyword evidence="1" id="KW-1133">Transmembrane helix</keyword>
<feature type="transmembrane region" description="Helical" evidence="1">
    <location>
        <begin position="92"/>
        <end position="112"/>
    </location>
</feature>
<evidence type="ECO:0000313" key="2">
    <source>
        <dbReference type="EMBL" id="MEJ8823986.1"/>
    </source>
</evidence>
<keyword evidence="1" id="KW-0472">Membrane</keyword>
<feature type="transmembrane region" description="Helical" evidence="1">
    <location>
        <begin position="57"/>
        <end position="80"/>
    </location>
</feature>
<dbReference type="Proteomes" id="UP001363010">
    <property type="component" value="Unassembled WGS sequence"/>
</dbReference>